<evidence type="ECO:0000313" key="5">
    <source>
        <dbReference type="Proteomes" id="UP000034029"/>
    </source>
</evidence>
<evidence type="ECO:0000313" key="6">
    <source>
        <dbReference type="Proteomes" id="UP000183090"/>
    </source>
</evidence>
<feature type="disulfide bond" evidence="1">
    <location>
        <begin position="77"/>
        <end position="81"/>
    </location>
</feature>
<reference evidence="3 5" key="1">
    <citation type="journal article" date="2015" name="Int. J. Syst. Evol. Microbiol.">
        <title>Complete genome sequence of Salinicoccus halodurans H3B36, isolated from the Qaidam Basin in China.</title>
        <authorList>
            <person name="Jiang K."/>
            <person name="Xue Y."/>
            <person name="Ma Y."/>
        </authorList>
    </citation>
    <scope>NUCLEOTIDE SEQUENCE [LARGE SCALE GENOMIC DNA]</scope>
    <source>
        <strain evidence="3 5">H3B36</strain>
    </source>
</reference>
<dbReference type="Proteomes" id="UP000183090">
    <property type="component" value="Unassembled WGS sequence"/>
</dbReference>
<sequence length="222" mass="25261">MITIDHMHFEIIENYRDAFDEEQFQEKYSEVLNKYDYIVGDIGYEKLRLAGFFRDNKAKADRDKKFSAVQDYLYEYCNFGCAYFILRKVPKSEIREMIENGELKEQSDETAEPSKPNPDETVSGEGEPDETAGGSGSEAISGTGVESSESESTSVEPGRPDESSPVHKPEPTEQKQTQKQPQHKRRNQSRNRKKPNQQKQRQEGNGKTSGKTLAAHQSLKKS</sequence>
<dbReference type="PIRSF" id="PIRSF012565">
    <property type="entry name" value="DUF1027"/>
    <property type="match status" value="1"/>
</dbReference>
<dbReference type="RefSeq" id="WP_046789479.1">
    <property type="nucleotide sequence ID" value="NZ_CP011366.1"/>
</dbReference>
<reference evidence="5" key="2">
    <citation type="submission" date="2015-04" db="EMBL/GenBank/DDBJ databases">
        <title>Complete genome sequence of Salinicoccus halodurans strain H3B36, isolated from the Qaidam basin of China.</title>
        <authorList>
            <person name="Ma Y."/>
            <person name="Jiang K."/>
            <person name="Xue Y."/>
        </authorList>
    </citation>
    <scope>NUCLEOTIDE SEQUENCE [LARGE SCALE GENOMIC DNA]</scope>
    <source>
        <strain evidence="5">H3B36</strain>
    </source>
</reference>
<proteinExistence type="predicted"/>
<keyword evidence="1" id="KW-1015">Disulfide bond</keyword>
<evidence type="ECO:0000313" key="4">
    <source>
        <dbReference type="EMBL" id="SFK82857.1"/>
    </source>
</evidence>
<evidence type="ECO:0000313" key="3">
    <source>
        <dbReference type="EMBL" id="AKG73288.1"/>
    </source>
</evidence>
<feature type="region of interest" description="Disordered" evidence="2">
    <location>
        <begin position="100"/>
        <end position="222"/>
    </location>
</feature>
<accession>A0A0F7HKM9</accession>
<dbReference type="Gene3D" id="3.50.4.20">
    <property type="match status" value="1"/>
</dbReference>
<dbReference type="KEGG" id="shv:AAT16_03075"/>
<feature type="compositionally biased region" description="Low complexity" evidence="2">
    <location>
        <begin position="141"/>
        <end position="156"/>
    </location>
</feature>
<feature type="compositionally biased region" description="Basic and acidic residues" evidence="2">
    <location>
        <begin position="158"/>
        <end position="173"/>
    </location>
</feature>
<dbReference type="InterPro" id="IPR038141">
    <property type="entry name" value="YutD-like_sf"/>
</dbReference>
<dbReference type="EMBL" id="CP011366">
    <property type="protein sequence ID" value="AKG73288.1"/>
    <property type="molecule type" value="Genomic_DNA"/>
</dbReference>
<protein>
    <submittedName>
        <fullName evidence="4">Uncharacterized protein YutD</fullName>
    </submittedName>
</protein>
<dbReference type="EMBL" id="FOTB01000004">
    <property type="protein sequence ID" value="SFK82857.1"/>
    <property type="molecule type" value="Genomic_DNA"/>
</dbReference>
<dbReference type="InterPro" id="IPR009370">
    <property type="entry name" value="YutD-like"/>
</dbReference>
<gene>
    <name evidence="3" type="ORF">AAT16_03075</name>
    <name evidence="4" type="ORF">SAMN05216235_1908</name>
</gene>
<dbReference type="OrthoDB" id="1650379at2"/>
<evidence type="ECO:0000256" key="2">
    <source>
        <dbReference type="SAM" id="MobiDB-lite"/>
    </source>
</evidence>
<feature type="compositionally biased region" description="Basic residues" evidence="2">
    <location>
        <begin position="181"/>
        <end position="196"/>
    </location>
</feature>
<evidence type="ECO:0000256" key="1">
    <source>
        <dbReference type="PIRSR" id="PIRSR012565-1"/>
    </source>
</evidence>
<dbReference type="Proteomes" id="UP000034029">
    <property type="component" value="Chromosome"/>
</dbReference>
<keyword evidence="5" id="KW-1185">Reference proteome</keyword>
<name>A0A0F7HKM9_9STAP</name>
<organism evidence="4 6">
    <name type="scientific">Salinicoccus halodurans</name>
    <dbReference type="NCBI Taxonomy" id="407035"/>
    <lineage>
        <taxon>Bacteria</taxon>
        <taxon>Bacillati</taxon>
        <taxon>Bacillota</taxon>
        <taxon>Bacilli</taxon>
        <taxon>Bacillales</taxon>
        <taxon>Staphylococcaceae</taxon>
        <taxon>Salinicoccus</taxon>
    </lineage>
</organism>
<reference evidence="4 6" key="3">
    <citation type="submission" date="2016-10" db="EMBL/GenBank/DDBJ databases">
        <authorList>
            <person name="Varghese N."/>
            <person name="Submissions S."/>
        </authorList>
    </citation>
    <scope>NUCLEOTIDE SEQUENCE [LARGE SCALE GENOMIC DNA]</scope>
    <source>
        <strain evidence="4 6">CGMCC 1.6501</strain>
    </source>
</reference>
<dbReference type="Pfam" id="PF06265">
    <property type="entry name" value="YutD-like"/>
    <property type="match status" value="1"/>
</dbReference>
<dbReference type="AlphaFoldDB" id="A0A0F7HKM9"/>